<dbReference type="STRING" id="37360.A0A0G4J7N1"/>
<dbReference type="SMART" id="SM00220">
    <property type="entry name" value="S_TKc"/>
    <property type="match status" value="1"/>
</dbReference>
<evidence type="ECO:0000313" key="6">
    <source>
        <dbReference type="EMBL" id="SPQ95500.1"/>
    </source>
</evidence>
<evidence type="ECO:0000256" key="2">
    <source>
        <dbReference type="PROSITE-ProRule" id="PRU10141"/>
    </source>
</evidence>
<dbReference type="AlphaFoldDB" id="A0A0G4J7N1"/>
<evidence type="ECO:0000313" key="5">
    <source>
        <dbReference type="EMBL" id="CEP03266.1"/>
    </source>
</evidence>
<dbReference type="InterPro" id="IPR000719">
    <property type="entry name" value="Prot_kinase_dom"/>
</dbReference>
<feature type="compositionally biased region" description="Polar residues" evidence="3">
    <location>
        <begin position="368"/>
        <end position="377"/>
    </location>
</feature>
<sequence length="434" mass="47463">MARSLATAVSGASASLAPLPGVVYPTHPDAYELKAELGKGAFATVFLAYCKATDEHVAIKILDLEELDTSWEEIRKEIAVMGLLNHPNVVRCLCSFVVDREIWLVMPLLAGGSCADIMKRNFQKGFDDEVLIATILKEALQGLEYLHKDGRIHRDIKAGNILISVDGQIQIADFGVAGTLVESGDRRKSRKTFVGTPCWMAPEVMEQTSGYDQKADIWSFGITALELAYGRPPYSHYQPMKVMILTLQEEPPTCSVYEDNQKKFSRTFKAMIASCLKKDPTKRPTAEKLLQNKFFKLAKKNQYVVDALLSQIPMPKLSADSLVRRSRNSSVSVSQAYSSEEKSANVVTSWVFSPSDVRAFKEEAAADVQQQPDSDSQAKPASAAAAAMPNPFDEIEQTMGGGDAKGQFTVLVTEAQADAKATTDGGDRLVKGPI</sequence>
<dbReference type="GO" id="GO:0043539">
    <property type="term" value="F:protein serine/threonine kinase activator activity"/>
    <property type="evidence" value="ECO:0007669"/>
    <property type="project" value="InterPro"/>
</dbReference>
<evidence type="ECO:0000313" key="8">
    <source>
        <dbReference type="Proteomes" id="UP000290189"/>
    </source>
</evidence>
<feature type="domain" description="Protein kinase" evidence="4">
    <location>
        <begin position="31"/>
        <end position="295"/>
    </location>
</feature>
<reference evidence="6 8" key="2">
    <citation type="submission" date="2018-03" db="EMBL/GenBank/DDBJ databases">
        <authorList>
            <person name="Fogelqvist J."/>
        </authorList>
    </citation>
    <scope>NUCLEOTIDE SEQUENCE [LARGE SCALE GENOMIC DNA]</scope>
</reference>
<dbReference type="InterPro" id="IPR047173">
    <property type="entry name" value="STRAD_A/B-like"/>
</dbReference>
<dbReference type="Proteomes" id="UP000290189">
    <property type="component" value="Unassembled WGS sequence"/>
</dbReference>
<dbReference type="OMA" id="DFHADIW"/>
<dbReference type="InterPro" id="IPR017441">
    <property type="entry name" value="Protein_kinase_ATP_BS"/>
</dbReference>
<keyword evidence="6" id="KW-0496">Mitochondrion</keyword>
<feature type="binding site" evidence="2">
    <location>
        <position position="60"/>
    </location>
    <ligand>
        <name>ATP</name>
        <dbReference type="ChEBI" id="CHEBI:30616"/>
    </ligand>
</feature>
<comment type="similarity">
    <text evidence="1">Belongs to the protein kinase superfamily. STE Ser/Thr protein kinase family. STE20 subfamily.</text>
</comment>
<name>A0A0G4J7N1_PLABS</name>
<dbReference type="PROSITE" id="PS50011">
    <property type="entry name" value="PROTEIN_KINASE_DOM"/>
    <property type="match status" value="1"/>
</dbReference>
<keyword evidence="2" id="KW-0067">ATP-binding</keyword>
<dbReference type="Proteomes" id="UP000039324">
    <property type="component" value="Unassembled WGS sequence"/>
</dbReference>
<feature type="compositionally biased region" description="Low complexity" evidence="3">
    <location>
        <begin position="378"/>
        <end position="387"/>
    </location>
</feature>
<evidence type="ECO:0000313" key="7">
    <source>
        <dbReference type="Proteomes" id="UP000039324"/>
    </source>
</evidence>
<dbReference type="EMBL" id="OVEO01000004">
    <property type="protein sequence ID" value="SPQ95500.1"/>
    <property type="molecule type" value="Genomic_DNA"/>
</dbReference>
<evidence type="ECO:0000256" key="1">
    <source>
        <dbReference type="ARBA" id="ARBA00008874"/>
    </source>
</evidence>
<accession>A0A0G4J7N1</accession>
<keyword evidence="7" id="KW-1185">Reference proteome</keyword>
<feature type="region of interest" description="Disordered" evidence="3">
    <location>
        <begin position="363"/>
        <end position="403"/>
    </location>
</feature>
<dbReference type="GO" id="GO:0005524">
    <property type="term" value="F:ATP binding"/>
    <property type="evidence" value="ECO:0007669"/>
    <property type="project" value="UniProtKB-UniRule"/>
</dbReference>
<dbReference type="OrthoDB" id="248923at2759"/>
<evidence type="ECO:0000256" key="3">
    <source>
        <dbReference type="SAM" id="MobiDB-lite"/>
    </source>
</evidence>
<geneLocation type="mitochondrion" evidence="6"/>
<keyword evidence="2" id="KW-0547">Nucleotide-binding</keyword>
<dbReference type="GO" id="GO:0004672">
    <property type="term" value="F:protein kinase activity"/>
    <property type="evidence" value="ECO:0007669"/>
    <property type="project" value="InterPro"/>
</dbReference>
<dbReference type="Pfam" id="PF00069">
    <property type="entry name" value="Pkinase"/>
    <property type="match status" value="1"/>
</dbReference>
<gene>
    <name evidence="5" type="ORF">PBRA_003026</name>
    <name evidence="6" type="ORF">PLBR_LOCUS2715</name>
</gene>
<dbReference type="Gene3D" id="1.10.510.10">
    <property type="entry name" value="Transferase(Phosphotransferase) domain 1"/>
    <property type="match status" value="1"/>
</dbReference>
<dbReference type="PANTHER" id="PTHR48014">
    <property type="entry name" value="SERINE/THREONINE-PROTEIN KINASE FRAY2"/>
    <property type="match status" value="1"/>
</dbReference>
<organism evidence="5 7">
    <name type="scientific">Plasmodiophora brassicae</name>
    <name type="common">Clubroot disease agent</name>
    <dbReference type="NCBI Taxonomy" id="37360"/>
    <lineage>
        <taxon>Eukaryota</taxon>
        <taxon>Sar</taxon>
        <taxon>Rhizaria</taxon>
        <taxon>Endomyxa</taxon>
        <taxon>Phytomyxea</taxon>
        <taxon>Plasmodiophorida</taxon>
        <taxon>Plasmodiophoridae</taxon>
        <taxon>Plasmodiophora</taxon>
    </lineage>
</organism>
<proteinExistence type="inferred from homology"/>
<evidence type="ECO:0000259" key="4">
    <source>
        <dbReference type="PROSITE" id="PS50011"/>
    </source>
</evidence>
<dbReference type="FunFam" id="1.10.510.10:FF:000068">
    <property type="entry name" value="STE20/SPS1-related proline-alanine-rich protein kinase"/>
    <property type="match status" value="1"/>
</dbReference>
<dbReference type="SUPFAM" id="SSF56112">
    <property type="entry name" value="Protein kinase-like (PK-like)"/>
    <property type="match status" value="1"/>
</dbReference>
<reference evidence="5 7" key="1">
    <citation type="submission" date="2015-02" db="EMBL/GenBank/DDBJ databases">
        <authorList>
            <person name="Chooi Y.-H."/>
        </authorList>
    </citation>
    <scope>NUCLEOTIDE SEQUENCE [LARGE SCALE GENOMIC DNA]</scope>
    <source>
        <strain evidence="5">E3</strain>
    </source>
</reference>
<dbReference type="PROSITE" id="PS00107">
    <property type="entry name" value="PROTEIN_KINASE_ATP"/>
    <property type="match status" value="1"/>
</dbReference>
<dbReference type="PANTHER" id="PTHR48014:SF21">
    <property type="entry name" value="SERINE_THREONINE-PROTEIN KINASE FRAY2"/>
    <property type="match status" value="1"/>
</dbReference>
<dbReference type="InterPro" id="IPR011009">
    <property type="entry name" value="Kinase-like_dom_sf"/>
</dbReference>
<dbReference type="Gene3D" id="3.30.200.20">
    <property type="entry name" value="Phosphorylase Kinase, domain 1"/>
    <property type="match status" value="1"/>
</dbReference>
<dbReference type="EMBL" id="CDSF01000144">
    <property type="protein sequence ID" value="CEP03266.1"/>
    <property type="molecule type" value="Genomic_DNA"/>
</dbReference>
<protein>
    <recommendedName>
        <fullName evidence="4">Protein kinase domain-containing protein</fullName>
    </recommendedName>
</protein>